<evidence type="ECO:0008006" key="3">
    <source>
        <dbReference type="Google" id="ProtNLM"/>
    </source>
</evidence>
<evidence type="ECO:0000313" key="2">
    <source>
        <dbReference type="Proteomes" id="UP001501470"/>
    </source>
</evidence>
<keyword evidence="2" id="KW-1185">Reference proteome</keyword>
<protein>
    <recommendedName>
        <fullName evidence="3">Prokaryotic metallothionein</fullName>
    </recommendedName>
</protein>
<dbReference type="Proteomes" id="UP001501470">
    <property type="component" value="Unassembled WGS sequence"/>
</dbReference>
<dbReference type="EMBL" id="BAAAQD010000001">
    <property type="protein sequence ID" value="GAA1500295.1"/>
    <property type="molecule type" value="Genomic_DNA"/>
</dbReference>
<reference evidence="1 2" key="1">
    <citation type="journal article" date="2019" name="Int. J. Syst. Evol. Microbiol.">
        <title>The Global Catalogue of Microorganisms (GCM) 10K type strain sequencing project: providing services to taxonomists for standard genome sequencing and annotation.</title>
        <authorList>
            <consortium name="The Broad Institute Genomics Platform"/>
            <consortium name="The Broad Institute Genome Sequencing Center for Infectious Disease"/>
            <person name="Wu L."/>
            <person name="Ma J."/>
        </authorList>
    </citation>
    <scope>NUCLEOTIDE SEQUENCE [LARGE SCALE GENOMIC DNA]</scope>
    <source>
        <strain evidence="1 2">JCM 15933</strain>
    </source>
</reference>
<organism evidence="1 2">
    <name type="scientific">Dactylosporangium maewongense</name>
    <dbReference type="NCBI Taxonomy" id="634393"/>
    <lineage>
        <taxon>Bacteria</taxon>
        <taxon>Bacillati</taxon>
        <taxon>Actinomycetota</taxon>
        <taxon>Actinomycetes</taxon>
        <taxon>Micromonosporales</taxon>
        <taxon>Micromonosporaceae</taxon>
        <taxon>Dactylosporangium</taxon>
    </lineage>
</organism>
<accession>A0ABN1ZK75</accession>
<sequence>MGGNTMAVCETCGNDYHMSFEIRTVGGGVHVFDSFECAIHRLAPVCEHCGTKIVGHGAEVSGNFYCCAHCARTADQALGLEIRDTVGAYPG</sequence>
<proteinExistence type="predicted"/>
<gene>
    <name evidence="1" type="ORF">GCM10009827_005690</name>
</gene>
<evidence type="ECO:0000313" key="1">
    <source>
        <dbReference type="EMBL" id="GAA1500295.1"/>
    </source>
</evidence>
<comment type="caution">
    <text evidence="1">The sequence shown here is derived from an EMBL/GenBank/DDBJ whole genome shotgun (WGS) entry which is preliminary data.</text>
</comment>
<name>A0ABN1ZK75_9ACTN</name>